<gene>
    <name evidence="2" type="ORF">ETU37_15530</name>
</gene>
<accession>A0A4Q5IX21</accession>
<evidence type="ECO:0000313" key="2">
    <source>
        <dbReference type="EMBL" id="RYU10670.1"/>
    </source>
</evidence>
<dbReference type="Proteomes" id="UP000291189">
    <property type="component" value="Unassembled WGS sequence"/>
</dbReference>
<dbReference type="EMBL" id="SDPU01000028">
    <property type="protein sequence ID" value="RYU10670.1"/>
    <property type="molecule type" value="Genomic_DNA"/>
</dbReference>
<proteinExistence type="predicted"/>
<dbReference type="GO" id="GO:0031412">
    <property type="term" value="P:gas vesicle organization"/>
    <property type="evidence" value="ECO:0007669"/>
    <property type="project" value="InterPro"/>
</dbReference>
<dbReference type="AlphaFoldDB" id="A0A4Q5IX21"/>
<reference evidence="2 3" key="1">
    <citation type="submission" date="2019-01" db="EMBL/GenBank/DDBJ databases">
        <title>Nocardioides guangzhouensis sp. nov., an actinobacterium isolated from soil.</title>
        <authorList>
            <person name="Fu Y."/>
            <person name="Cai Y."/>
            <person name="Lin Z."/>
            <person name="Chen P."/>
        </authorList>
    </citation>
    <scope>NUCLEOTIDE SEQUENCE [LARGE SCALE GENOMIC DNA]</scope>
    <source>
        <strain evidence="2 3">NBRC 105384</strain>
    </source>
</reference>
<dbReference type="InterPro" id="IPR008634">
    <property type="entry name" value="Gas-vesicle_GvpO"/>
</dbReference>
<feature type="compositionally biased region" description="Basic residues" evidence="1">
    <location>
        <begin position="37"/>
        <end position="52"/>
    </location>
</feature>
<comment type="caution">
    <text evidence="2">The sequence shown here is derived from an EMBL/GenBank/DDBJ whole genome shotgun (WGS) entry which is preliminary data.</text>
</comment>
<name>A0A4Q5IX21_9ACTN</name>
<dbReference type="OrthoDB" id="163447at2"/>
<protein>
    <submittedName>
        <fullName evidence="2">Gas vesicle protein</fullName>
    </submittedName>
</protein>
<feature type="region of interest" description="Disordered" evidence="1">
    <location>
        <begin position="1"/>
        <end position="72"/>
    </location>
</feature>
<dbReference type="RefSeq" id="WP_129988261.1">
    <property type="nucleotide sequence ID" value="NZ_SDPU01000028.1"/>
</dbReference>
<sequence>MATDEATKKTATKATKKAPAKKSTAKKSTAEEAPAKKSAKKAPAKKAAKKAPAKSSAPRASAPRRRSGMTIAAEAAQRLVELTGRDVEGITALERTDDGWVVEVDVLEVRRIPDTTDVLATYELTLDEDGEIDGYRRLRRYVRGTPEDGRS</sequence>
<evidence type="ECO:0000256" key="1">
    <source>
        <dbReference type="SAM" id="MobiDB-lite"/>
    </source>
</evidence>
<organism evidence="2 3">
    <name type="scientific">Nocardioides iriomotensis</name>
    <dbReference type="NCBI Taxonomy" id="715784"/>
    <lineage>
        <taxon>Bacteria</taxon>
        <taxon>Bacillati</taxon>
        <taxon>Actinomycetota</taxon>
        <taxon>Actinomycetes</taxon>
        <taxon>Propionibacteriales</taxon>
        <taxon>Nocardioidaceae</taxon>
        <taxon>Nocardioides</taxon>
    </lineage>
</organism>
<dbReference type="Pfam" id="PF05800">
    <property type="entry name" value="GvpO"/>
    <property type="match status" value="1"/>
</dbReference>
<evidence type="ECO:0000313" key="3">
    <source>
        <dbReference type="Proteomes" id="UP000291189"/>
    </source>
</evidence>
<feature type="compositionally biased region" description="Basic residues" evidence="1">
    <location>
        <begin position="10"/>
        <end position="25"/>
    </location>
</feature>
<keyword evidence="3" id="KW-1185">Reference proteome</keyword>